<proteinExistence type="predicted"/>
<dbReference type="InterPro" id="IPR055414">
    <property type="entry name" value="LRR_R13L4/SHOC2-like"/>
</dbReference>
<dbReference type="KEGG" id="fpf:DCC35_18710"/>
<dbReference type="SMART" id="SM00369">
    <property type="entry name" value="LRR_TYP"/>
    <property type="match status" value="4"/>
</dbReference>
<reference evidence="4 5" key="1">
    <citation type="submission" date="2018-04" db="EMBL/GenBank/DDBJ databases">
        <title>Complete genome uncultured novel isolate.</title>
        <authorList>
            <person name="Merlino G."/>
        </authorList>
    </citation>
    <scope>NUCLEOTIDE SEQUENCE [LARGE SCALE GENOMIC DNA]</scope>
    <source>
        <strain evidence="5">R1DC9</strain>
    </source>
</reference>
<dbReference type="Pfam" id="PF00560">
    <property type="entry name" value="LRR_1"/>
    <property type="match status" value="1"/>
</dbReference>
<sequence length="219" mass="25037">MEELVIIAKGVTRTKRTVGQSVNGEELFDNISMKFKSYSSFEEALSHNMIADKLAIIDKGLDKIPANINRFVNLKTLDLEKNNIQELPIEFTQLKKLEEFYIPFNLLSDLPEGFSEMHNLNVIGLGENKFKDFPIELTELDQLQMLDLSGNDIAEVPEEIGQMKNLKLLSLNDTNINTLPDTIFDLKKLRALYLIGTQIPEEEIKRLKENLKNVEVIVE</sequence>
<evidence type="ECO:0000313" key="4">
    <source>
        <dbReference type="EMBL" id="QCK16616.1"/>
    </source>
</evidence>
<accession>A0A4D7JWW4</accession>
<feature type="domain" description="Disease resistance R13L4/SHOC-2-like LRR" evidence="3">
    <location>
        <begin position="137"/>
        <end position="208"/>
    </location>
</feature>
<dbReference type="EMBL" id="CP028923">
    <property type="protein sequence ID" value="QCK16616.1"/>
    <property type="molecule type" value="Genomic_DNA"/>
</dbReference>
<dbReference type="PANTHER" id="PTHR48051:SF54">
    <property type="entry name" value="LEUCINE-RICH REPEAT-CONTAINING PROTEIN"/>
    <property type="match status" value="1"/>
</dbReference>
<keyword evidence="1" id="KW-0433">Leucine-rich repeat</keyword>
<gene>
    <name evidence="4" type="ORF">DCC35_18710</name>
</gene>
<dbReference type="InterPro" id="IPR001611">
    <property type="entry name" value="Leu-rich_rpt"/>
</dbReference>
<dbReference type="SUPFAM" id="SSF52058">
    <property type="entry name" value="L domain-like"/>
    <property type="match status" value="1"/>
</dbReference>
<name>A0A4D7JWW4_9BACT</name>
<dbReference type="InterPro" id="IPR003591">
    <property type="entry name" value="Leu-rich_rpt_typical-subtyp"/>
</dbReference>
<keyword evidence="2" id="KW-0677">Repeat</keyword>
<dbReference type="InterPro" id="IPR050216">
    <property type="entry name" value="LRR_domain-containing"/>
</dbReference>
<dbReference type="Proteomes" id="UP000298616">
    <property type="component" value="Chromosome"/>
</dbReference>
<evidence type="ECO:0000256" key="2">
    <source>
        <dbReference type="ARBA" id="ARBA00022737"/>
    </source>
</evidence>
<dbReference type="PROSITE" id="PS51450">
    <property type="entry name" value="LRR"/>
    <property type="match status" value="2"/>
</dbReference>
<dbReference type="PANTHER" id="PTHR48051">
    <property type="match status" value="1"/>
</dbReference>
<evidence type="ECO:0000313" key="5">
    <source>
        <dbReference type="Proteomes" id="UP000298616"/>
    </source>
</evidence>
<organism evidence="4 5">
    <name type="scientific">Mangrovivirga cuniculi</name>
    <dbReference type="NCBI Taxonomy" id="2715131"/>
    <lineage>
        <taxon>Bacteria</taxon>
        <taxon>Pseudomonadati</taxon>
        <taxon>Bacteroidota</taxon>
        <taxon>Cytophagia</taxon>
        <taxon>Cytophagales</taxon>
        <taxon>Mangrovivirgaceae</taxon>
        <taxon>Mangrovivirga</taxon>
    </lineage>
</organism>
<dbReference type="RefSeq" id="WP_137092207.1">
    <property type="nucleotide sequence ID" value="NZ_CP028923.1"/>
</dbReference>
<dbReference type="InterPro" id="IPR032675">
    <property type="entry name" value="LRR_dom_sf"/>
</dbReference>
<keyword evidence="5" id="KW-1185">Reference proteome</keyword>
<evidence type="ECO:0000256" key="1">
    <source>
        <dbReference type="ARBA" id="ARBA00022614"/>
    </source>
</evidence>
<dbReference type="Gene3D" id="3.80.10.10">
    <property type="entry name" value="Ribonuclease Inhibitor"/>
    <property type="match status" value="1"/>
</dbReference>
<dbReference type="AlphaFoldDB" id="A0A4D7JWW4"/>
<evidence type="ECO:0000259" key="3">
    <source>
        <dbReference type="Pfam" id="PF23598"/>
    </source>
</evidence>
<dbReference type="GO" id="GO:0005737">
    <property type="term" value="C:cytoplasm"/>
    <property type="evidence" value="ECO:0007669"/>
    <property type="project" value="TreeGrafter"/>
</dbReference>
<dbReference type="OrthoDB" id="922532at2"/>
<protein>
    <recommendedName>
        <fullName evidence="3">Disease resistance R13L4/SHOC-2-like LRR domain-containing protein</fullName>
    </recommendedName>
</protein>
<dbReference type="Pfam" id="PF23598">
    <property type="entry name" value="LRR_14"/>
    <property type="match status" value="1"/>
</dbReference>